<dbReference type="Pfam" id="PF00480">
    <property type="entry name" value="ROK"/>
    <property type="match status" value="1"/>
</dbReference>
<dbReference type="InterPro" id="IPR036388">
    <property type="entry name" value="WH-like_DNA-bd_sf"/>
</dbReference>
<dbReference type="Proteomes" id="UP000676409">
    <property type="component" value="Chromosome"/>
</dbReference>
<dbReference type="AlphaFoldDB" id="A0A975IUH8"/>
<dbReference type="Gene3D" id="1.10.10.10">
    <property type="entry name" value="Winged helix-like DNA-binding domain superfamily/Winged helix DNA-binding domain"/>
    <property type="match status" value="1"/>
</dbReference>
<evidence type="ECO:0000313" key="2">
    <source>
        <dbReference type="EMBL" id="QUD87765.1"/>
    </source>
</evidence>
<comment type="similarity">
    <text evidence="1">Belongs to the ROK (NagC/XylR) family.</text>
</comment>
<reference evidence="2" key="1">
    <citation type="submission" date="2021-04" db="EMBL/GenBank/DDBJ databases">
        <title>The complete genome sequence of Caulobacter sp. S6.</title>
        <authorList>
            <person name="Tang Y."/>
            <person name="Ouyang W."/>
            <person name="Liu Q."/>
            <person name="Huang B."/>
            <person name="Guo Z."/>
            <person name="Lei P."/>
        </authorList>
    </citation>
    <scope>NUCLEOTIDE SEQUENCE</scope>
    <source>
        <strain evidence="2">S6</strain>
    </source>
</reference>
<proteinExistence type="inferred from homology"/>
<gene>
    <name evidence="2" type="ORF">KCG34_22410</name>
</gene>
<dbReference type="Pfam" id="PF13412">
    <property type="entry name" value="HTH_24"/>
    <property type="match status" value="1"/>
</dbReference>
<sequence length="416" mass="44388">MANTEDSTGGLGATQQSGASFNRRVVLDVIRREGQASRKDIGDRVGLSPQAVANITQELESLGLIVSQRITGRRVRGQPPIAFSINPEGGDAIGFSLEPQRVSAALVSLVGEVLARDEERFDTSDPDRVLAVMTRLSRELMARARDPKRLWGIGVALPGPFDVPGMSFVGPTAFEGWRNLQLLTSLEQAMGLPVFYNTDSVAGALGEMLFGVAAPLSDFFYLHLSVGLGGVLLVDRSAYRGAAGNATEIGHVPVAPRGRPCYCGSEGCLERYLSLHALSEYMHGAVAPELGAETVKALLTAEDPHAVGWCRQAGPYLRDAICMIENLFDPEAVVLGGTGPRLLWDRLVAEAGPLRPSVRRASPLRILISEQDGDSALLGAAVLPIYELLSPRLHAAAATLAHHPAHVALAVTRDEK</sequence>
<dbReference type="Gene3D" id="3.30.420.40">
    <property type="match status" value="2"/>
</dbReference>
<dbReference type="InterPro" id="IPR043129">
    <property type="entry name" value="ATPase_NBD"/>
</dbReference>
<dbReference type="PANTHER" id="PTHR18964:SF149">
    <property type="entry name" value="BIFUNCTIONAL UDP-N-ACETYLGLUCOSAMINE 2-EPIMERASE_N-ACETYLMANNOSAMINE KINASE"/>
    <property type="match status" value="1"/>
</dbReference>
<dbReference type="PANTHER" id="PTHR18964">
    <property type="entry name" value="ROK (REPRESSOR, ORF, KINASE) FAMILY"/>
    <property type="match status" value="1"/>
</dbReference>
<accession>A0A975IUH8</accession>
<name>A0A975IUH8_9CAUL</name>
<evidence type="ECO:0000256" key="1">
    <source>
        <dbReference type="ARBA" id="ARBA00006479"/>
    </source>
</evidence>
<keyword evidence="3" id="KW-1185">Reference proteome</keyword>
<dbReference type="SUPFAM" id="SSF53067">
    <property type="entry name" value="Actin-like ATPase domain"/>
    <property type="match status" value="1"/>
</dbReference>
<evidence type="ECO:0000313" key="3">
    <source>
        <dbReference type="Proteomes" id="UP000676409"/>
    </source>
</evidence>
<dbReference type="InterPro" id="IPR036390">
    <property type="entry name" value="WH_DNA-bd_sf"/>
</dbReference>
<dbReference type="SUPFAM" id="SSF46785">
    <property type="entry name" value="Winged helix' DNA-binding domain"/>
    <property type="match status" value="1"/>
</dbReference>
<organism evidence="2 3">
    <name type="scientific">Phenylobacterium montanum</name>
    <dbReference type="NCBI Taxonomy" id="2823693"/>
    <lineage>
        <taxon>Bacteria</taxon>
        <taxon>Pseudomonadati</taxon>
        <taxon>Pseudomonadota</taxon>
        <taxon>Alphaproteobacteria</taxon>
        <taxon>Caulobacterales</taxon>
        <taxon>Caulobacteraceae</taxon>
        <taxon>Phenylobacterium</taxon>
    </lineage>
</organism>
<dbReference type="EMBL" id="CP073078">
    <property type="protein sequence ID" value="QUD87765.1"/>
    <property type="molecule type" value="Genomic_DNA"/>
</dbReference>
<dbReference type="RefSeq" id="WP_211937815.1">
    <property type="nucleotide sequence ID" value="NZ_CP073078.1"/>
</dbReference>
<dbReference type="KEGG" id="caul:KCG34_22410"/>
<protein>
    <submittedName>
        <fullName evidence="2">ROK family transcriptional regulator</fullName>
    </submittedName>
</protein>
<dbReference type="InterPro" id="IPR000600">
    <property type="entry name" value="ROK"/>
</dbReference>